<organism evidence="1 2">
    <name type="scientific">Colletotrichum spinosum</name>
    <dbReference type="NCBI Taxonomy" id="1347390"/>
    <lineage>
        <taxon>Eukaryota</taxon>
        <taxon>Fungi</taxon>
        <taxon>Dikarya</taxon>
        <taxon>Ascomycota</taxon>
        <taxon>Pezizomycotina</taxon>
        <taxon>Sordariomycetes</taxon>
        <taxon>Hypocreomycetidae</taxon>
        <taxon>Glomerellales</taxon>
        <taxon>Glomerellaceae</taxon>
        <taxon>Colletotrichum</taxon>
        <taxon>Colletotrichum orbiculare species complex</taxon>
    </lineage>
</organism>
<name>A0A4R8QTX0_9PEZI</name>
<comment type="caution">
    <text evidence="1">The sequence shown here is derived from an EMBL/GenBank/DDBJ whole genome shotgun (WGS) entry which is preliminary data.</text>
</comment>
<reference evidence="1 2" key="1">
    <citation type="submission" date="2018-11" db="EMBL/GenBank/DDBJ databases">
        <title>Genome sequence and assembly of Colletotrichum spinosum.</title>
        <authorList>
            <person name="Gan P."/>
            <person name="Shirasu K."/>
        </authorList>
    </citation>
    <scope>NUCLEOTIDE SEQUENCE [LARGE SCALE GENOMIC DNA]</scope>
    <source>
        <strain evidence="1 2">CBS 515.97</strain>
    </source>
</reference>
<keyword evidence="2" id="KW-1185">Reference proteome</keyword>
<accession>A0A4R8QTX0</accession>
<evidence type="ECO:0000313" key="2">
    <source>
        <dbReference type="Proteomes" id="UP000295083"/>
    </source>
</evidence>
<dbReference type="Proteomes" id="UP000295083">
    <property type="component" value="Unassembled WGS sequence"/>
</dbReference>
<proteinExistence type="predicted"/>
<dbReference type="EMBL" id="QAPG01000006">
    <property type="protein sequence ID" value="TDZ40204.1"/>
    <property type="molecule type" value="Genomic_DNA"/>
</dbReference>
<gene>
    <name evidence="1" type="ORF">C8035_v003658</name>
</gene>
<evidence type="ECO:0000313" key="1">
    <source>
        <dbReference type="EMBL" id="TDZ40204.1"/>
    </source>
</evidence>
<dbReference type="AlphaFoldDB" id="A0A4R8QTX0"/>
<sequence length="100" mass="10675">MPEPQSMGSTRAPKSIPLALPAVYQGSGSYTESPRGFRDVQYVKPGSKQKPGESSFTLQYNGSNAVAADSGAAKATQFNSANIAQPFLDPSVFKMWQTKS</sequence>
<protein>
    <submittedName>
        <fullName evidence="1">Uncharacterized protein</fullName>
    </submittedName>
</protein>